<dbReference type="SUPFAM" id="SSF82282">
    <property type="entry name" value="Homocysteine S-methyltransferase"/>
    <property type="match status" value="1"/>
</dbReference>
<accession>A0A1M5C3Z5</accession>
<evidence type="ECO:0000256" key="2">
    <source>
        <dbReference type="ARBA" id="ARBA00022679"/>
    </source>
</evidence>
<keyword evidence="3 4" id="KW-0479">Metal-binding</keyword>
<keyword evidence="1 4" id="KW-0489">Methyltransferase</keyword>
<dbReference type="PIRSF" id="PIRSF037505">
    <property type="entry name" value="Betaine_HMT"/>
    <property type="match status" value="1"/>
</dbReference>
<dbReference type="EMBL" id="FQVI01000033">
    <property type="protein sequence ID" value="SHF49162.1"/>
    <property type="molecule type" value="Genomic_DNA"/>
</dbReference>
<organism evidence="6 7">
    <name type="scientific">Lactonifactor longoviformis DSM 17459</name>
    <dbReference type="NCBI Taxonomy" id="1122155"/>
    <lineage>
        <taxon>Bacteria</taxon>
        <taxon>Bacillati</taxon>
        <taxon>Bacillota</taxon>
        <taxon>Clostridia</taxon>
        <taxon>Eubacteriales</taxon>
        <taxon>Clostridiaceae</taxon>
        <taxon>Lactonifactor</taxon>
    </lineage>
</organism>
<evidence type="ECO:0000256" key="1">
    <source>
        <dbReference type="ARBA" id="ARBA00022603"/>
    </source>
</evidence>
<keyword evidence="3 4" id="KW-0862">Zinc</keyword>
<dbReference type="InterPro" id="IPR036589">
    <property type="entry name" value="HCY_dom_sf"/>
</dbReference>
<dbReference type="GO" id="GO:0008168">
    <property type="term" value="F:methyltransferase activity"/>
    <property type="evidence" value="ECO:0007669"/>
    <property type="project" value="UniProtKB-UniRule"/>
</dbReference>
<dbReference type="Pfam" id="PF02574">
    <property type="entry name" value="S-methyl_trans"/>
    <property type="match status" value="1"/>
</dbReference>
<dbReference type="AlphaFoldDB" id="A0A1M5C3Z5"/>
<feature type="domain" description="Hcy-binding" evidence="5">
    <location>
        <begin position="3"/>
        <end position="284"/>
    </location>
</feature>
<dbReference type="Proteomes" id="UP000184245">
    <property type="component" value="Unassembled WGS sequence"/>
</dbReference>
<keyword evidence="2 4" id="KW-0808">Transferase</keyword>
<protein>
    <submittedName>
        <fullName evidence="6">5-methyltetrahydrofolate--homocysteine methyltransferase</fullName>
    </submittedName>
</protein>
<dbReference type="OrthoDB" id="9803687at2"/>
<dbReference type="PANTHER" id="PTHR11103">
    <property type="entry name" value="SLR1189 PROTEIN"/>
    <property type="match status" value="1"/>
</dbReference>
<dbReference type="PANTHER" id="PTHR11103:SF18">
    <property type="entry name" value="SLR1189 PROTEIN"/>
    <property type="match status" value="1"/>
</dbReference>
<evidence type="ECO:0000256" key="3">
    <source>
        <dbReference type="PIRSR" id="PIRSR037505-2"/>
    </source>
</evidence>
<dbReference type="PROSITE" id="PS50970">
    <property type="entry name" value="HCY"/>
    <property type="match status" value="1"/>
</dbReference>
<feature type="binding site" evidence="4">
    <location>
        <position position="269"/>
    </location>
    <ligand>
        <name>Zn(2+)</name>
        <dbReference type="ChEBI" id="CHEBI:29105"/>
    </ligand>
</feature>
<dbReference type="GO" id="GO:0032259">
    <property type="term" value="P:methylation"/>
    <property type="evidence" value="ECO:0007669"/>
    <property type="project" value="UniProtKB-KW"/>
</dbReference>
<feature type="binding site" evidence="4">
    <location>
        <position position="270"/>
    </location>
    <ligand>
        <name>Zn(2+)</name>
        <dbReference type="ChEBI" id="CHEBI:29105"/>
    </ligand>
</feature>
<gene>
    <name evidence="6" type="ORF">SAMN02745158_03946</name>
</gene>
<feature type="binding site" evidence="3 4">
    <location>
        <position position="203"/>
    </location>
    <ligand>
        <name>Zn(2+)</name>
        <dbReference type="ChEBI" id="CHEBI:29105"/>
    </ligand>
</feature>
<dbReference type="GO" id="GO:0008270">
    <property type="term" value="F:zinc ion binding"/>
    <property type="evidence" value="ECO:0007669"/>
    <property type="project" value="InterPro"/>
</dbReference>
<dbReference type="RefSeq" id="WP_072854490.1">
    <property type="nucleotide sequence ID" value="NZ_FQVI01000033.1"/>
</dbReference>
<dbReference type="GO" id="GO:0009086">
    <property type="term" value="P:methionine biosynthetic process"/>
    <property type="evidence" value="ECO:0007669"/>
    <property type="project" value="InterPro"/>
</dbReference>
<dbReference type="InterPro" id="IPR017226">
    <property type="entry name" value="BHMT-like"/>
</dbReference>
<name>A0A1M5C3Z5_9CLOT</name>
<reference evidence="6 7" key="1">
    <citation type="submission" date="2016-11" db="EMBL/GenBank/DDBJ databases">
        <authorList>
            <person name="Jaros S."/>
            <person name="Januszkiewicz K."/>
            <person name="Wedrychowicz H."/>
        </authorList>
    </citation>
    <scope>NUCLEOTIDE SEQUENCE [LARGE SCALE GENOMIC DNA]</scope>
    <source>
        <strain evidence="6 7">DSM 17459</strain>
    </source>
</reference>
<keyword evidence="7" id="KW-1185">Reference proteome</keyword>
<dbReference type="InterPro" id="IPR003726">
    <property type="entry name" value="HCY_dom"/>
</dbReference>
<evidence type="ECO:0000313" key="7">
    <source>
        <dbReference type="Proteomes" id="UP000184245"/>
    </source>
</evidence>
<sequence length="285" mass="30681">MTKREWNDLIARRPVILDGATGSNLIQAGMPRGVCTEEWIIQNPQSLTELQRGYADAGSQIVYAPTFAANAISLKGHGLEDKVEEMNRELVAVTRGAVGTRCLVAGDITTTGKMEMPYEELYEVYAQQIRSLCTAGVDLLVAETMIGIQETMAVLDAAHEICDLPVMCSMTVEADGSLFFGGHILEAVVSLEEMGADAVGINCSVGPDQLEAVVTNIKKNVKVPVLAKPNAGMPVIDDEGNAVYQMGAEEFAVHMERLVKAGADLIGGCCGTSPEYIREVRKRVF</sequence>
<dbReference type="STRING" id="1122155.SAMN02745158_03946"/>
<evidence type="ECO:0000259" key="5">
    <source>
        <dbReference type="PROSITE" id="PS50970"/>
    </source>
</evidence>
<dbReference type="Gene3D" id="3.20.20.330">
    <property type="entry name" value="Homocysteine-binding-like domain"/>
    <property type="match status" value="1"/>
</dbReference>
<evidence type="ECO:0000313" key="6">
    <source>
        <dbReference type="EMBL" id="SHF49162.1"/>
    </source>
</evidence>
<evidence type="ECO:0000256" key="4">
    <source>
        <dbReference type="PROSITE-ProRule" id="PRU00333"/>
    </source>
</evidence>
<proteinExistence type="predicted"/>
<comment type="cofactor">
    <cofactor evidence="3">
        <name>Zn(2+)</name>
        <dbReference type="ChEBI" id="CHEBI:29105"/>
    </cofactor>
    <text evidence="3">Binds 1 zinc ion per subunit.</text>
</comment>